<evidence type="ECO:0000313" key="2">
    <source>
        <dbReference type="EMBL" id="USW49629.1"/>
    </source>
</evidence>
<dbReference type="EMBL" id="CP099419">
    <property type="protein sequence ID" value="USW49629.1"/>
    <property type="molecule type" value="Genomic_DNA"/>
</dbReference>
<organism evidence="2 3">
    <name type="scientific">Septoria linicola</name>
    <dbReference type="NCBI Taxonomy" id="215465"/>
    <lineage>
        <taxon>Eukaryota</taxon>
        <taxon>Fungi</taxon>
        <taxon>Dikarya</taxon>
        <taxon>Ascomycota</taxon>
        <taxon>Pezizomycotina</taxon>
        <taxon>Dothideomycetes</taxon>
        <taxon>Dothideomycetidae</taxon>
        <taxon>Mycosphaerellales</taxon>
        <taxon>Mycosphaerellaceae</taxon>
        <taxon>Septoria</taxon>
    </lineage>
</organism>
<evidence type="ECO:0000256" key="1">
    <source>
        <dbReference type="SAM" id="MobiDB-lite"/>
    </source>
</evidence>
<feature type="region of interest" description="Disordered" evidence="1">
    <location>
        <begin position="1"/>
        <end position="29"/>
    </location>
</feature>
<gene>
    <name evidence="2" type="ORF">Slin15195_G029480</name>
</gene>
<proteinExistence type="predicted"/>
<dbReference type="Gene3D" id="3.10.490.10">
    <property type="entry name" value="Gamma-glutamyl cyclotransferase-like"/>
    <property type="match status" value="1"/>
</dbReference>
<name>A0A9Q9AKI9_9PEZI</name>
<accession>A0A9Q9AKI9</accession>
<sequence>MATTAPNMTGENNHDRSEPCAGSHEMGGLLPDHVQDLRAVHGHLNLTSLKRPTLQTPTETTCLARDREEHILKQQHEVQELHSPIHAYMPTTTIGSTTFGYQRALLNRLRTTETACNIVTDVTSHKPTFTFIHDTLMFPGSLANLLGKASAEDLIPRMTPALLAGFHAHIDLATMQPILVASSRPEDVVQGMVIFGLAKEARDIIREYYRRFAHRRRAQVEIDVCVKTAIENQTSPDDHWHIERRVIRAYVWFRKSLADCELTAKDSKCENWRLDEYLDGRLTPRELSRIDSNGKGDEAEDGYIGRDIVEYESEPEEEERDVVYGGAGHLDYQRASYNTGW</sequence>
<evidence type="ECO:0000313" key="3">
    <source>
        <dbReference type="Proteomes" id="UP001056384"/>
    </source>
</evidence>
<dbReference type="Proteomes" id="UP001056384">
    <property type="component" value="Chromosome 2"/>
</dbReference>
<dbReference type="OrthoDB" id="1044435at2759"/>
<dbReference type="AlphaFoldDB" id="A0A9Q9AKI9"/>
<keyword evidence="3" id="KW-1185">Reference proteome</keyword>
<reference evidence="2" key="1">
    <citation type="submission" date="2022-06" db="EMBL/GenBank/DDBJ databases">
        <title>Complete genome sequences of two strains of the flax pathogen Septoria linicola.</title>
        <authorList>
            <person name="Lapalu N."/>
            <person name="Simon A."/>
            <person name="Demenou B."/>
            <person name="Paumier D."/>
            <person name="Guillot M.-P."/>
            <person name="Gout L."/>
            <person name="Valade R."/>
        </authorList>
    </citation>
    <scope>NUCLEOTIDE SEQUENCE</scope>
    <source>
        <strain evidence="2">SE15195</strain>
    </source>
</reference>
<protein>
    <submittedName>
        <fullName evidence="2">Uncharacterized protein</fullName>
    </submittedName>
</protein>
<feature type="compositionally biased region" description="Polar residues" evidence="1">
    <location>
        <begin position="1"/>
        <end position="11"/>
    </location>
</feature>